<sequence>MDFNQTMFTMRPGLEDIRDGVRAVTRRFPDAYWRECDEKHRYPVEFIAAMREGGWLSATLPEELGGSGFGLTVAAAILEEVSASGGGMNASSAIHINLIGVEPILKFGSDAFKAKYLPKIISGELTFAFGVTEPDAGTDTTRITTRAVPVDGGYRVTGRKVWTTRALESDRVLLITRTTPRDQCAKPAEGMTLFFADLKQPEVDIRPIPKAGRNAVPSYEVAYDGLFVAEDDVVGTVGKGFYHLLTGLNAERILVAATAVGIARRSLERAVQYAKERVVFQRPIGANQGVAFPLAEGFAQYSVVALLLDKAASMYDEGQECGVEATMLKYLAAEIAYKLADQAVQTHGGMGYATEFDVERYWREARMLRLAPITQELALNHLATHGLGLPRSF</sequence>
<reference evidence="9 10" key="1">
    <citation type="submission" date="2019-06" db="EMBL/GenBank/DDBJ databases">
        <title>Genome organization and adaptive potential of archetypical organophosphate degarding Sphingobium fuliginis ATCC 27551.</title>
        <authorList>
            <person name="Sarwar A."/>
            <person name="Parthasarathy S."/>
            <person name="Singh C."/>
            <person name="Siddavattam D."/>
        </authorList>
    </citation>
    <scope>NUCLEOTIDE SEQUENCE [LARGE SCALE GENOMIC DNA]</scope>
    <source>
        <strain evidence="9 10">ATCC 27551</strain>
    </source>
</reference>
<evidence type="ECO:0000313" key="9">
    <source>
        <dbReference type="EMBL" id="QDC37244.1"/>
    </source>
</evidence>
<dbReference type="SUPFAM" id="SSF56645">
    <property type="entry name" value="Acyl-CoA dehydrogenase NM domain-like"/>
    <property type="match status" value="1"/>
</dbReference>
<evidence type="ECO:0000256" key="1">
    <source>
        <dbReference type="ARBA" id="ARBA00001974"/>
    </source>
</evidence>
<keyword evidence="5" id="KW-0560">Oxidoreductase</keyword>
<dbReference type="Gene3D" id="1.20.140.10">
    <property type="entry name" value="Butyryl-CoA Dehydrogenase, subunit A, domain 3"/>
    <property type="match status" value="1"/>
</dbReference>
<dbReference type="GO" id="GO:0003995">
    <property type="term" value="F:acyl-CoA dehydrogenase activity"/>
    <property type="evidence" value="ECO:0007669"/>
    <property type="project" value="InterPro"/>
</dbReference>
<evidence type="ECO:0000259" key="8">
    <source>
        <dbReference type="Pfam" id="PF02771"/>
    </source>
</evidence>
<dbReference type="Pfam" id="PF02771">
    <property type="entry name" value="Acyl-CoA_dh_N"/>
    <property type="match status" value="1"/>
</dbReference>
<evidence type="ECO:0000256" key="3">
    <source>
        <dbReference type="ARBA" id="ARBA00022630"/>
    </source>
</evidence>
<keyword evidence="3 5" id="KW-0285">Flavoprotein</keyword>
<dbReference type="Pfam" id="PF02770">
    <property type="entry name" value="Acyl-CoA_dh_M"/>
    <property type="match status" value="1"/>
</dbReference>
<evidence type="ECO:0000259" key="7">
    <source>
        <dbReference type="Pfam" id="PF02770"/>
    </source>
</evidence>
<dbReference type="SUPFAM" id="SSF47203">
    <property type="entry name" value="Acyl-CoA dehydrogenase C-terminal domain-like"/>
    <property type="match status" value="1"/>
</dbReference>
<dbReference type="CDD" id="cd00567">
    <property type="entry name" value="ACAD"/>
    <property type="match status" value="1"/>
</dbReference>
<evidence type="ECO:0000256" key="4">
    <source>
        <dbReference type="ARBA" id="ARBA00022827"/>
    </source>
</evidence>
<gene>
    <name evidence="9" type="ORF">FIL70_08450</name>
</gene>
<dbReference type="PANTHER" id="PTHR43884">
    <property type="entry name" value="ACYL-COA DEHYDROGENASE"/>
    <property type="match status" value="1"/>
</dbReference>
<dbReference type="PIRSF" id="PIRSF016578">
    <property type="entry name" value="HsaA"/>
    <property type="match status" value="1"/>
</dbReference>
<evidence type="ECO:0000313" key="10">
    <source>
        <dbReference type="Proteomes" id="UP000311469"/>
    </source>
</evidence>
<comment type="cofactor">
    <cofactor evidence="1 5">
        <name>FAD</name>
        <dbReference type="ChEBI" id="CHEBI:57692"/>
    </cofactor>
</comment>
<dbReference type="Proteomes" id="UP000311469">
    <property type="component" value="Chromosome cSF1"/>
</dbReference>
<accession>A0A5B8CCL6</accession>
<feature type="domain" description="Acyl-CoA dehydrogenase/oxidase N-terminal" evidence="8">
    <location>
        <begin position="15"/>
        <end position="124"/>
    </location>
</feature>
<dbReference type="InterPro" id="IPR006091">
    <property type="entry name" value="Acyl-CoA_Oxase/DH_mid-dom"/>
</dbReference>
<dbReference type="Pfam" id="PF00441">
    <property type="entry name" value="Acyl-CoA_dh_1"/>
    <property type="match status" value="1"/>
</dbReference>
<dbReference type="PANTHER" id="PTHR43884:SF12">
    <property type="entry name" value="ISOVALERYL-COA DEHYDROGENASE, MITOCHONDRIAL-RELATED"/>
    <property type="match status" value="1"/>
</dbReference>
<dbReference type="InterPro" id="IPR013786">
    <property type="entry name" value="AcylCoA_DH/ox_N"/>
</dbReference>
<dbReference type="InterPro" id="IPR046373">
    <property type="entry name" value="Acyl-CoA_Oxase/DH_mid-dom_sf"/>
</dbReference>
<name>A0A5B8CCL6_SPHSA</name>
<feature type="domain" description="Acyl-CoA oxidase/dehydrogenase middle" evidence="7">
    <location>
        <begin position="128"/>
        <end position="224"/>
    </location>
</feature>
<protein>
    <submittedName>
        <fullName evidence="9">Acyl-CoA dehydrogenase</fullName>
    </submittedName>
</protein>
<dbReference type="Gene3D" id="1.10.540.10">
    <property type="entry name" value="Acyl-CoA dehydrogenase/oxidase, N-terminal domain"/>
    <property type="match status" value="1"/>
</dbReference>
<evidence type="ECO:0000256" key="5">
    <source>
        <dbReference type="RuleBase" id="RU362125"/>
    </source>
</evidence>
<evidence type="ECO:0000259" key="6">
    <source>
        <dbReference type="Pfam" id="PF00441"/>
    </source>
</evidence>
<dbReference type="InterPro" id="IPR037069">
    <property type="entry name" value="AcylCoA_DH/ox_N_sf"/>
</dbReference>
<proteinExistence type="inferred from homology"/>
<organism evidence="9 10">
    <name type="scientific">Sphingobium fuliginis ATCC 27551</name>
    <dbReference type="NCBI Taxonomy" id="1208342"/>
    <lineage>
        <taxon>Bacteria</taxon>
        <taxon>Pseudomonadati</taxon>
        <taxon>Pseudomonadota</taxon>
        <taxon>Alphaproteobacteria</taxon>
        <taxon>Sphingomonadales</taxon>
        <taxon>Sphingomonadaceae</taxon>
        <taxon>Sphingobium</taxon>
    </lineage>
</organism>
<dbReference type="RefSeq" id="WP_140042043.1">
    <property type="nucleotide sequence ID" value="NZ_CP041016.1"/>
</dbReference>
<dbReference type="FunFam" id="1.20.140.10:FF:000012">
    <property type="entry name" value="Acyl-CoA dehydrogenase fadE12"/>
    <property type="match status" value="1"/>
</dbReference>
<dbReference type="EMBL" id="CP041016">
    <property type="protein sequence ID" value="QDC37244.1"/>
    <property type="molecule type" value="Genomic_DNA"/>
</dbReference>
<dbReference type="InterPro" id="IPR006089">
    <property type="entry name" value="Acyl-CoA_DH_CS"/>
</dbReference>
<dbReference type="AlphaFoldDB" id="A0A5B8CCL6"/>
<dbReference type="InterPro" id="IPR009075">
    <property type="entry name" value="AcylCo_DH/oxidase_C"/>
</dbReference>
<evidence type="ECO:0000256" key="2">
    <source>
        <dbReference type="ARBA" id="ARBA00009347"/>
    </source>
</evidence>
<dbReference type="GO" id="GO:0050660">
    <property type="term" value="F:flavin adenine dinucleotide binding"/>
    <property type="evidence" value="ECO:0007669"/>
    <property type="project" value="InterPro"/>
</dbReference>
<feature type="domain" description="Acyl-CoA dehydrogenase/oxidase C-terminal" evidence="6">
    <location>
        <begin position="238"/>
        <end position="384"/>
    </location>
</feature>
<dbReference type="InterPro" id="IPR009100">
    <property type="entry name" value="AcylCoA_DH/oxidase_NM_dom_sf"/>
</dbReference>
<dbReference type="PROSITE" id="PS00073">
    <property type="entry name" value="ACYL_COA_DH_2"/>
    <property type="match status" value="1"/>
</dbReference>
<dbReference type="Gene3D" id="2.40.110.10">
    <property type="entry name" value="Butyryl-CoA Dehydrogenase, subunit A, domain 2"/>
    <property type="match status" value="1"/>
</dbReference>
<dbReference type="KEGG" id="sufl:FIL70_08450"/>
<keyword evidence="4 5" id="KW-0274">FAD</keyword>
<comment type="similarity">
    <text evidence="2 5">Belongs to the acyl-CoA dehydrogenase family.</text>
</comment>
<dbReference type="InterPro" id="IPR036250">
    <property type="entry name" value="AcylCo_DH-like_C"/>
</dbReference>